<dbReference type="GO" id="GO:0005524">
    <property type="term" value="F:ATP binding"/>
    <property type="evidence" value="ECO:0007669"/>
    <property type="project" value="UniProtKB-UniRule"/>
</dbReference>
<dbReference type="Gene3D" id="1.10.510.10">
    <property type="entry name" value="Transferase(Phosphotransferase) domain 1"/>
    <property type="match status" value="1"/>
</dbReference>
<comment type="caution">
    <text evidence="6">The sequence shown here is derived from an EMBL/GenBank/DDBJ whole genome shotgun (WGS) entry which is preliminary data.</text>
</comment>
<evidence type="ECO:0000256" key="4">
    <source>
        <dbReference type="RuleBase" id="RU000304"/>
    </source>
</evidence>
<dbReference type="OrthoDB" id="541276at2759"/>
<feature type="binding site" evidence="3">
    <location>
        <position position="52"/>
    </location>
    <ligand>
        <name>ATP</name>
        <dbReference type="ChEBI" id="CHEBI:30616"/>
    </ligand>
</feature>
<dbReference type="AlphaFoldDB" id="A0A8H5LHT9"/>
<evidence type="ECO:0000313" key="6">
    <source>
        <dbReference type="EMBL" id="KAF5357667.1"/>
    </source>
</evidence>
<name>A0A8H5LHT9_9AGAR</name>
<keyword evidence="4" id="KW-0723">Serine/threonine-protein kinase</keyword>
<sequence length="312" mass="35315">MSSQNIKNLTGVSIMNGHFKLQNLLGSGAFGTVYCAVRTSGKGAGKEKFAVKVMPRPEEKSMKKWSLDEELRLQATVGDHKNVVAVKEVSYEVLKGESYACIRMDFCGLGDFLHATREGLFEDEDDVRSAFLQIIEGVQHCHQRGVFHRDLKPENVLCSKEGKNIRVRIADFGLATDQRVCYEAHGVYGTLKYMPPERICNLNAENRAYSPEQQDVWAIAYMLATACNGDYPWRAAFPVDPHFKAFFADPEVLGKRLPLAHVELVKVLQCALHPDPRCRLTLQQLREQVEKIPLFKKEEKRSFFAKLFSVSD</sequence>
<dbReference type="Pfam" id="PF00069">
    <property type="entry name" value="Pkinase"/>
    <property type="match status" value="1"/>
</dbReference>
<dbReference type="SMART" id="SM00220">
    <property type="entry name" value="S_TKc"/>
    <property type="match status" value="1"/>
</dbReference>
<keyword evidence="1 3" id="KW-0547">Nucleotide-binding</keyword>
<evidence type="ECO:0000256" key="3">
    <source>
        <dbReference type="PROSITE-ProRule" id="PRU10141"/>
    </source>
</evidence>
<feature type="domain" description="Protein kinase" evidence="5">
    <location>
        <begin position="19"/>
        <end position="295"/>
    </location>
</feature>
<dbReference type="PROSITE" id="PS50011">
    <property type="entry name" value="PROTEIN_KINASE_DOM"/>
    <property type="match status" value="1"/>
</dbReference>
<keyword evidence="4" id="KW-0418">Kinase</keyword>
<dbReference type="InterPro" id="IPR000719">
    <property type="entry name" value="Prot_kinase_dom"/>
</dbReference>
<dbReference type="InterPro" id="IPR011009">
    <property type="entry name" value="Kinase-like_dom_sf"/>
</dbReference>
<evidence type="ECO:0000313" key="7">
    <source>
        <dbReference type="Proteomes" id="UP000559256"/>
    </source>
</evidence>
<dbReference type="PROSITE" id="PS00107">
    <property type="entry name" value="PROTEIN_KINASE_ATP"/>
    <property type="match status" value="1"/>
</dbReference>
<keyword evidence="7" id="KW-1185">Reference proteome</keyword>
<dbReference type="InterPro" id="IPR008271">
    <property type="entry name" value="Ser/Thr_kinase_AS"/>
</dbReference>
<dbReference type="PANTHER" id="PTHR44167:SF24">
    <property type="entry name" value="SERINE_THREONINE-PROTEIN KINASE CHK2"/>
    <property type="match status" value="1"/>
</dbReference>
<accession>A0A8H5LHT9</accession>
<keyword evidence="2 3" id="KW-0067">ATP-binding</keyword>
<dbReference type="Proteomes" id="UP000559256">
    <property type="component" value="Unassembled WGS sequence"/>
</dbReference>
<dbReference type="InterPro" id="IPR017441">
    <property type="entry name" value="Protein_kinase_ATP_BS"/>
</dbReference>
<dbReference type="GO" id="GO:0004674">
    <property type="term" value="F:protein serine/threonine kinase activity"/>
    <property type="evidence" value="ECO:0007669"/>
    <property type="project" value="UniProtKB-KW"/>
</dbReference>
<evidence type="ECO:0000259" key="5">
    <source>
        <dbReference type="PROSITE" id="PS50011"/>
    </source>
</evidence>
<proteinExistence type="inferred from homology"/>
<comment type="similarity">
    <text evidence="4">Belongs to the protein kinase superfamily.</text>
</comment>
<dbReference type="PROSITE" id="PS00108">
    <property type="entry name" value="PROTEIN_KINASE_ST"/>
    <property type="match status" value="1"/>
</dbReference>
<dbReference type="SUPFAM" id="SSF56112">
    <property type="entry name" value="Protein kinase-like (PK-like)"/>
    <property type="match status" value="1"/>
</dbReference>
<gene>
    <name evidence="6" type="ORF">D9758_007469</name>
</gene>
<protein>
    <recommendedName>
        <fullName evidence="5">Protein kinase domain-containing protein</fullName>
    </recommendedName>
</protein>
<dbReference type="EMBL" id="JAACJM010000050">
    <property type="protein sequence ID" value="KAF5357667.1"/>
    <property type="molecule type" value="Genomic_DNA"/>
</dbReference>
<keyword evidence="4" id="KW-0808">Transferase</keyword>
<evidence type="ECO:0000256" key="1">
    <source>
        <dbReference type="ARBA" id="ARBA00022741"/>
    </source>
</evidence>
<organism evidence="6 7">
    <name type="scientific">Tetrapyrgos nigripes</name>
    <dbReference type="NCBI Taxonomy" id="182062"/>
    <lineage>
        <taxon>Eukaryota</taxon>
        <taxon>Fungi</taxon>
        <taxon>Dikarya</taxon>
        <taxon>Basidiomycota</taxon>
        <taxon>Agaricomycotina</taxon>
        <taxon>Agaricomycetes</taxon>
        <taxon>Agaricomycetidae</taxon>
        <taxon>Agaricales</taxon>
        <taxon>Marasmiineae</taxon>
        <taxon>Marasmiaceae</taxon>
        <taxon>Tetrapyrgos</taxon>
    </lineage>
</organism>
<dbReference type="PANTHER" id="PTHR44167">
    <property type="entry name" value="OVARIAN-SPECIFIC SERINE/THREONINE-PROTEIN KINASE LOK-RELATED"/>
    <property type="match status" value="1"/>
</dbReference>
<evidence type="ECO:0000256" key="2">
    <source>
        <dbReference type="ARBA" id="ARBA00022840"/>
    </source>
</evidence>
<reference evidence="6 7" key="1">
    <citation type="journal article" date="2020" name="ISME J.">
        <title>Uncovering the hidden diversity of litter-decomposition mechanisms in mushroom-forming fungi.</title>
        <authorList>
            <person name="Floudas D."/>
            <person name="Bentzer J."/>
            <person name="Ahren D."/>
            <person name="Johansson T."/>
            <person name="Persson P."/>
            <person name="Tunlid A."/>
        </authorList>
    </citation>
    <scope>NUCLEOTIDE SEQUENCE [LARGE SCALE GENOMIC DNA]</scope>
    <source>
        <strain evidence="6 7">CBS 291.85</strain>
    </source>
</reference>